<dbReference type="PANTHER" id="PTHR22957">
    <property type="entry name" value="TBC1 DOMAIN FAMILY MEMBER GTPASE-ACTIVATING PROTEIN"/>
    <property type="match status" value="1"/>
</dbReference>
<dbReference type="PANTHER" id="PTHR22957:SF502">
    <property type="entry name" value="SMALL G PROTEIN SIGNALING MODULATOR 2-RELATED"/>
    <property type="match status" value="1"/>
</dbReference>
<dbReference type="Gene3D" id="1.10.472.80">
    <property type="entry name" value="Ypt/Rab-GAP domain of gyp1p, domain 3"/>
    <property type="match status" value="1"/>
</dbReference>
<keyword evidence="1" id="KW-0343">GTPase activation</keyword>
<reference evidence="4 5" key="1">
    <citation type="journal article" date="2018" name="Sci. Rep.">
        <title>Raphidocelis subcapitata (=Pseudokirchneriella subcapitata) provides an insight into genome evolution and environmental adaptations in the Sphaeropleales.</title>
        <authorList>
            <person name="Suzuki S."/>
            <person name="Yamaguchi H."/>
            <person name="Nakajima N."/>
            <person name="Kawachi M."/>
        </authorList>
    </citation>
    <scope>NUCLEOTIDE SEQUENCE [LARGE SCALE GENOMIC DNA]</scope>
    <source>
        <strain evidence="4 5">NIES-35</strain>
    </source>
</reference>
<dbReference type="PROSITE" id="PS50086">
    <property type="entry name" value="TBC_RABGAP"/>
    <property type="match status" value="1"/>
</dbReference>
<dbReference type="GO" id="GO:0005096">
    <property type="term" value="F:GTPase activator activity"/>
    <property type="evidence" value="ECO:0007669"/>
    <property type="project" value="UniProtKB-KW"/>
</dbReference>
<dbReference type="InterPro" id="IPR000195">
    <property type="entry name" value="Rab-GAP-TBC_dom"/>
</dbReference>
<dbReference type="Gene3D" id="1.10.8.270">
    <property type="entry name" value="putative rabgap domain of human tbc1 domain family member 14 like domains"/>
    <property type="match status" value="1"/>
</dbReference>
<comment type="caution">
    <text evidence="4">The sequence shown here is derived from an EMBL/GenBank/DDBJ whole genome shotgun (WGS) entry which is preliminary data.</text>
</comment>
<feature type="compositionally biased region" description="Low complexity" evidence="2">
    <location>
        <begin position="34"/>
        <end position="45"/>
    </location>
</feature>
<dbReference type="Proteomes" id="UP000247498">
    <property type="component" value="Unassembled WGS sequence"/>
</dbReference>
<feature type="region of interest" description="Disordered" evidence="2">
    <location>
        <begin position="26"/>
        <end position="46"/>
    </location>
</feature>
<organism evidence="4 5">
    <name type="scientific">Raphidocelis subcapitata</name>
    <dbReference type="NCBI Taxonomy" id="307507"/>
    <lineage>
        <taxon>Eukaryota</taxon>
        <taxon>Viridiplantae</taxon>
        <taxon>Chlorophyta</taxon>
        <taxon>core chlorophytes</taxon>
        <taxon>Chlorophyceae</taxon>
        <taxon>CS clade</taxon>
        <taxon>Sphaeropleales</taxon>
        <taxon>Selenastraceae</taxon>
        <taxon>Raphidocelis</taxon>
    </lineage>
</organism>
<accession>A0A2V0NYD9</accession>
<dbReference type="EMBL" id="BDRX01000018">
    <property type="protein sequence ID" value="GBF90600.1"/>
    <property type="molecule type" value="Genomic_DNA"/>
</dbReference>
<name>A0A2V0NYD9_9CHLO</name>
<keyword evidence="5" id="KW-1185">Reference proteome</keyword>
<dbReference type="FunCoup" id="A0A2V0NYD9">
    <property type="interactions" value="539"/>
</dbReference>
<evidence type="ECO:0000256" key="1">
    <source>
        <dbReference type="ARBA" id="ARBA00022468"/>
    </source>
</evidence>
<dbReference type="AlphaFoldDB" id="A0A2V0NYD9"/>
<evidence type="ECO:0000313" key="5">
    <source>
        <dbReference type="Proteomes" id="UP000247498"/>
    </source>
</evidence>
<gene>
    <name evidence="4" type="ORF">Rsub_03172</name>
</gene>
<sequence>MSGRLHHGAGALCAAAVGGRATVEEPATTKLRRSGSGASCASSGCQMAPPHGRFSSGGGRASSGGGALSPLNCKQLAYAPPLVAAAPAAPPALPSPPPSCSGGGAWLVAHPLDLDSPGSRSAGNSVTAVIVPTQQHAAPADGAGACRPASPAGGCPDFLAFASPSGPRVHWRQKRTRGAPQRPGGVVPGLNGLNDGVWNALRTDTGRVTNMAALLRAVRDGGVSPHLRPAVWPLLLGLIAPGDSEAARADKWAAARGEFERLAALSADDGAAAAYYERRGAQEPWRATTRRISADATRTASDGPLFRGAARDGAVGRLELLLRAYALHDPGTGYCQGMADLAAPFVHLYASNAEAFAVYRCLMRPLAQNFAEGLAAIAGQLRELRALLAALEAPLLRHIEGLGAGGFETAFQMLLLMFRRELSWGDTFTFWEALWAGEALARAPLRVHAVAALFSARRRELLRLESLDELVVWVNGIGSDPDHPLNPLTLAADAHQMWAFLASARAGEGCGCVPTRAAGGGGAAAAAAAAAASISSGAAVAFGLAA</sequence>
<dbReference type="SUPFAM" id="SSF47923">
    <property type="entry name" value="Ypt/Rab-GAP domain of gyp1p"/>
    <property type="match status" value="2"/>
</dbReference>
<feature type="domain" description="Rab-GAP TBC" evidence="3">
    <location>
        <begin position="222"/>
        <end position="438"/>
    </location>
</feature>
<dbReference type="STRING" id="307507.A0A2V0NYD9"/>
<evidence type="ECO:0000259" key="3">
    <source>
        <dbReference type="PROSITE" id="PS50086"/>
    </source>
</evidence>
<dbReference type="SMART" id="SM00164">
    <property type="entry name" value="TBC"/>
    <property type="match status" value="1"/>
</dbReference>
<dbReference type="Pfam" id="PF00566">
    <property type="entry name" value="RabGAP-TBC"/>
    <property type="match status" value="1"/>
</dbReference>
<dbReference type="OrthoDB" id="10264062at2759"/>
<proteinExistence type="predicted"/>
<protein>
    <recommendedName>
        <fullName evidence="3">Rab-GAP TBC domain-containing protein</fullName>
    </recommendedName>
</protein>
<dbReference type="InParanoid" id="A0A2V0NYD9"/>
<dbReference type="InterPro" id="IPR035969">
    <property type="entry name" value="Rab-GAP_TBC_sf"/>
</dbReference>
<evidence type="ECO:0000313" key="4">
    <source>
        <dbReference type="EMBL" id="GBF90600.1"/>
    </source>
</evidence>
<evidence type="ECO:0000256" key="2">
    <source>
        <dbReference type="SAM" id="MobiDB-lite"/>
    </source>
</evidence>